<dbReference type="Gene3D" id="2.160.10.10">
    <property type="entry name" value="Hexapeptide repeat proteins"/>
    <property type="match status" value="1"/>
</dbReference>
<feature type="site" description="Increases basicity of active site His" evidence="2">
    <location>
        <position position="156"/>
    </location>
</feature>
<dbReference type="Gene3D" id="3.40.50.20">
    <property type="match status" value="1"/>
</dbReference>
<keyword evidence="6" id="KW-1185">Reference proteome</keyword>
<feature type="domain" description="PglD N-terminal" evidence="4">
    <location>
        <begin position="21"/>
        <end position="99"/>
    </location>
</feature>
<feature type="binding site" evidence="3">
    <location>
        <position position="185"/>
    </location>
    <ligand>
        <name>acetyl-CoA</name>
        <dbReference type="ChEBI" id="CHEBI:57288"/>
    </ligand>
</feature>
<dbReference type="SUPFAM" id="SSF51161">
    <property type="entry name" value="Trimeric LpxA-like enzymes"/>
    <property type="match status" value="1"/>
</dbReference>
<keyword evidence="5" id="KW-0808">Transferase</keyword>
<dbReference type="EMBL" id="BMZH01000002">
    <property type="protein sequence ID" value="GHA85086.1"/>
    <property type="molecule type" value="Genomic_DNA"/>
</dbReference>
<gene>
    <name evidence="5" type="primary">perB</name>
    <name evidence="5" type="ORF">GCM10009069_05250</name>
</gene>
<dbReference type="PANTHER" id="PTHR43300">
    <property type="entry name" value="ACETYLTRANSFERASE"/>
    <property type="match status" value="1"/>
</dbReference>
<evidence type="ECO:0000259" key="4">
    <source>
        <dbReference type="Pfam" id="PF17836"/>
    </source>
</evidence>
<dbReference type="Proteomes" id="UP000634004">
    <property type="component" value="Unassembled WGS sequence"/>
</dbReference>
<evidence type="ECO:0000313" key="5">
    <source>
        <dbReference type="EMBL" id="GHA85086.1"/>
    </source>
</evidence>
<dbReference type="InterPro" id="IPR001451">
    <property type="entry name" value="Hexapep"/>
</dbReference>
<dbReference type="InterPro" id="IPR041561">
    <property type="entry name" value="PglD_N"/>
</dbReference>
<feature type="active site" description="Proton acceptor" evidence="2">
    <location>
        <position position="155"/>
    </location>
</feature>
<protein>
    <submittedName>
        <fullName evidence="5">Hexapeptide transferase</fullName>
    </submittedName>
</protein>
<name>A0A8J3CNW8_9PROT</name>
<dbReference type="RefSeq" id="WP_189495142.1">
    <property type="nucleotide sequence ID" value="NZ_BMZH01000002.1"/>
</dbReference>
<sequence>MDVFHNCETMKSGSLANVEKAIVLGTGGHARALIATANLIGRYELMGILDRTGPTPGETIMGLPVIGLWNDLWQLRGMGITSAYLALGNNATRREMFQRCEESGLKLPALVHPSAFVDPTAHIGDGALVCGGAFIGPEVEIGKGVIVNTGSSVDHESIIEDFVTVSPGVVIAGRVVIGQNAFLGIGACISDNVSIGSGARVGAGAIALKDIPENVLVVGVPACIKSTDLS</sequence>
<evidence type="ECO:0000256" key="3">
    <source>
        <dbReference type="PIRSR" id="PIRSR620019-2"/>
    </source>
</evidence>
<evidence type="ECO:0000256" key="2">
    <source>
        <dbReference type="PIRSR" id="PIRSR620019-1"/>
    </source>
</evidence>
<evidence type="ECO:0000256" key="1">
    <source>
        <dbReference type="ARBA" id="ARBA00007274"/>
    </source>
</evidence>
<reference evidence="5" key="1">
    <citation type="journal article" date="2014" name="Int. J. Syst. Evol. Microbiol.">
        <title>Complete genome sequence of Corynebacterium casei LMG S-19264T (=DSM 44701T), isolated from a smear-ripened cheese.</title>
        <authorList>
            <consortium name="US DOE Joint Genome Institute (JGI-PGF)"/>
            <person name="Walter F."/>
            <person name="Albersmeier A."/>
            <person name="Kalinowski J."/>
            <person name="Ruckert C."/>
        </authorList>
    </citation>
    <scope>NUCLEOTIDE SEQUENCE</scope>
    <source>
        <strain evidence="5">KCTC 32513</strain>
    </source>
</reference>
<dbReference type="Pfam" id="PF17836">
    <property type="entry name" value="PglD_N"/>
    <property type="match status" value="1"/>
</dbReference>
<accession>A0A8J3CNW8</accession>
<dbReference type="PANTHER" id="PTHR43300:SF7">
    <property type="entry name" value="UDP-N-ACETYLBACILLOSAMINE N-ACETYLTRANSFERASE"/>
    <property type="match status" value="1"/>
</dbReference>
<comment type="similarity">
    <text evidence="1">Belongs to the transferase hexapeptide repeat family.</text>
</comment>
<evidence type="ECO:0000313" key="6">
    <source>
        <dbReference type="Proteomes" id="UP000634004"/>
    </source>
</evidence>
<dbReference type="CDD" id="cd03360">
    <property type="entry name" value="LbH_AT_putative"/>
    <property type="match status" value="1"/>
</dbReference>
<proteinExistence type="inferred from homology"/>
<dbReference type="InterPro" id="IPR011004">
    <property type="entry name" value="Trimer_LpxA-like_sf"/>
</dbReference>
<comment type="caution">
    <text evidence="5">The sequence shown here is derived from an EMBL/GenBank/DDBJ whole genome shotgun (WGS) entry which is preliminary data.</text>
</comment>
<dbReference type="GO" id="GO:0016740">
    <property type="term" value="F:transferase activity"/>
    <property type="evidence" value="ECO:0007669"/>
    <property type="project" value="UniProtKB-KW"/>
</dbReference>
<feature type="binding site" evidence="3">
    <location>
        <position position="88"/>
    </location>
    <ligand>
        <name>substrate</name>
    </ligand>
</feature>
<reference evidence="5" key="2">
    <citation type="submission" date="2020-09" db="EMBL/GenBank/DDBJ databases">
        <authorList>
            <person name="Sun Q."/>
            <person name="Kim S."/>
        </authorList>
    </citation>
    <scope>NUCLEOTIDE SEQUENCE</scope>
    <source>
        <strain evidence="5">KCTC 32513</strain>
    </source>
</reference>
<dbReference type="InterPro" id="IPR020019">
    <property type="entry name" value="AcTrfase_PglD-like"/>
</dbReference>
<dbReference type="InterPro" id="IPR050179">
    <property type="entry name" value="Trans_hexapeptide_repeat"/>
</dbReference>
<dbReference type="Pfam" id="PF00132">
    <property type="entry name" value="Hexapep"/>
    <property type="match status" value="1"/>
</dbReference>
<dbReference type="AlphaFoldDB" id="A0A8J3CNW8"/>
<organism evidence="5 6">
    <name type="scientific">Algimonas arctica</name>
    <dbReference type="NCBI Taxonomy" id="1479486"/>
    <lineage>
        <taxon>Bacteria</taxon>
        <taxon>Pseudomonadati</taxon>
        <taxon>Pseudomonadota</taxon>
        <taxon>Alphaproteobacteria</taxon>
        <taxon>Maricaulales</taxon>
        <taxon>Robiginitomaculaceae</taxon>
        <taxon>Algimonas</taxon>
    </lineage>
</organism>
<dbReference type="NCBIfam" id="TIGR03570">
    <property type="entry name" value="NeuD_NnaD"/>
    <property type="match status" value="1"/>
</dbReference>